<evidence type="ECO:0008006" key="4">
    <source>
        <dbReference type="Google" id="ProtNLM"/>
    </source>
</evidence>
<protein>
    <recommendedName>
        <fullName evidence="4">DUF1302 domain-containing protein</fullName>
    </recommendedName>
</protein>
<dbReference type="Proteomes" id="UP000003704">
    <property type="component" value="Unassembled WGS sequence"/>
</dbReference>
<comment type="caution">
    <text evidence="2">The sequence shown here is derived from an EMBL/GenBank/DDBJ whole genome shotgun (WGS) entry which is preliminary data.</text>
</comment>
<dbReference type="RefSeq" id="WP_007186373.1">
    <property type="nucleotide sequence ID" value="NZ_AKGD01000002.1"/>
</dbReference>
<dbReference type="AlphaFoldDB" id="I7ZDQ9"/>
<dbReference type="Pfam" id="PF06980">
    <property type="entry name" value="DUF1302"/>
    <property type="match status" value="1"/>
</dbReference>
<dbReference type="InterPro" id="IPR010727">
    <property type="entry name" value="DUF1302"/>
</dbReference>
<keyword evidence="3" id="KW-1185">Reference proteome</keyword>
<sequence length="715" mass="78351">MNNHDKPVARTGRAAAGIAFGVLAMPAEAFEFEVGGKSVRIDSLVTVGALMRTQGRDDSLVGKSSLQPGLCVSTAARNAAGEPTLFTGDACASNNAEANQRFVDAPGSYNPNGDNGNLSFDKGDVVHAATKLTTDFNTNIGGYNLFARTLLFYDPLYDDHEIRHPDTTLQPAREEFSKGGKKALGQDFRFLDYFVSKPFEAFDRDFSIKVGNHVLNWGESSFLVLNSLNSINPPDQSRLRIPGFDIKELSQPLGMVSLNGQITENTGFELFYQYDWKPILIDPVGSFFSTSDTLGAGGTYAMLSFSKAPEDPYEYYAPNRNPQDTTGLLGSASDRTVIRDYDEERRRRPDDGGQYGVSLKTFLENFNGGTELAFYYANYHSRIPSVSFIAADETCLSGPTGNALANFLTCRATGGEPLPVGSAKLFAEYPEDIHMFGTSFNTNVGNWALSGEYAFRSNLPIQIHTTDLTFAALQPAFPTADVNLGIATIPGRRSAVPDFVQTTYRGEPVTANQYIRGYERMKVGQLGLTAINTIGGGNWLGATQILLLFETGWTHVFNMPGLDELQFQGAEVNTHISSGADGSLGINPVDVRSDPNDPSTNVSDSGTRQNPTRQRRYGFGTADSAGYRAVAQTRYDNLFLGINVEFLTAIFHDVYGVAPGLGQNFVEGRVTAIGGVRFDYLNTYNFDIRYTWYADTKLDSLRDRDNLLMFFGYQF</sequence>
<feature type="compositionally biased region" description="Polar residues" evidence="1">
    <location>
        <begin position="596"/>
        <end position="612"/>
    </location>
</feature>
<dbReference type="STRING" id="1172194.WQQ_34340"/>
<dbReference type="OrthoDB" id="7000272at2"/>
<feature type="region of interest" description="Disordered" evidence="1">
    <location>
        <begin position="585"/>
        <end position="617"/>
    </location>
</feature>
<name>I7ZDQ9_9GAMM</name>
<evidence type="ECO:0000313" key="3">
    <source>
        <dbReference type="Proteomes" id="UP000003704"/>
    </source>
</evidence>
<reference evidence="2 3" key="1">
    <citation type="journal article" date="2012" name="J. Bacteriol.">
        <title>Genome Sequence of n-Alkane-Degrading Hydrocarboniphaga effusa Strain AP103T (ATCC BAA-332T).</title>
        <authorList>
            <person name="Chang H.K."/>
            <person name="Zylstra G.J."/>
            <person name="Chae J.C."/>
        </authorList>
    </citation>
    <scope>NUCLEOTIDE SEQUENCE [LARGE SCALE GENOMIC DNA]</scope>
    <source>
        <strain evidence="2 3">AP103</strain>
    </source>
</reference>
<evidence type="ECO:0000313" key="2">
    <source>
        <dbReference type="EMBL" id="EIT69852.1"/>
    </source>
</evidence>
<accession>I7ZDQ9</accession>
<dbReference type="EMBL" id="AKGD01000002">
    <property type="protein sequence ID" value="EIT69852.1"/>
    <property type="molecule type" value="Genomic_DNA"/>
</dbReference>
<proteinExistence type="predicted"/>
<organism evidence="2 3">
    <name type="scientific">Hydrocarboniphaga effusa AP103</name>
    <dbReference type="NCBI Taxonomy" id="1172194"/>
    <lineage>
        <taxon>Bacteria</taxon>
        <taxon>Pseudomonadati</taxon>
        <taxon>Pseudomonadota</taxon>
        <taxon>Gammaproteobacteria</taxon>
        <taxon>Nevskiales</taxon>
        <taxon>Nevskiaceae</taxon>
        <taxon>Hydrocarboniphaga</taxon>
    </lineage>
</organism>
<gene>
    <name evidence="2" type="ORF">WQQ_34340</name>
</gene>
<evidence type="ECO:0000256" key="1">
    <source>
        <dbReference type="SAM" id="MobiDB-lite"/>
    </source>
</evidence>